<keyword evidence="4 12" id="KW-0645">Protease</keyword>
<comment type="cofactor">
    <cofactor evidence="12">
        <name>Zn(2+)</name>
        <dbReference type="ChEBI" id="CHEBI:29105"/>
    </cofactor>
    <text evidence="12">Binds 1 zinc ion per subunit.</text>
</comment>
<dbReference type="AlphaFoldDB" id="A0A1G2QZQ5"/>
<feature type="transmembrane region" description="Helical" evidence="12">
    <location>
        <begin position="49"/>
        <end position="66"/>
    </location>
</feature>
<evidence type="ECO:0000256" key="2">
    <source>
        <dbReference type="ARBA" id="ARBA00009779"/>
    </source>
</evidence>
<comment type="caution">
    <text evidence="14">The sequence shown here is derived from an EMBL/GenBank/DDBJ whole genome shotgun (WGS) entry which is preliminary data.</text>
</comment>
<sequence>MCYNCKVVNLYTHQSENVRRTFLLMGGFFALLITLGWIFGQALENPATLYVAVVLALVMNVVGYWHSDKIALALSRAKSVTREEQTELYRAVENLSITAGLPTPKVYVISASQINAFATGRDKEHAAVAVTTGALERLSKVELEGVLAHELAHVGNRDILVSTVVVVLAGIIALISDFFIRAMWSGGGRRREGDGRIFLILGIVAAIAAPIAASLIRLAISRQREYLADASGAMLTRYPEGLASALEKIAADGEPMPHAHTGTAHLFISNPFKGGGKMLTKLFMTHPPVEERIQRLRGGV</sequence>
<dbReference type="GO" id="GO:0008270">
    <property type="term" value="F:zinc ion binding"/>
    <property type="evidence" value="ECO:0007669"/>
    <property type="project" value="UniProtKB-UniRule"/>
</dbReference>
<feature type="domain" description="Peptidase M48" evidence="13">
    <location>
        <begin position="84"/>
        <end position="298"/>
    </location>
</feature>
<dbReference type="CDD" id="cd07340">
    <property type="entry name" value="M48B_Htpx_like"/>
    <property type="match status" value="1"/>
</dbReference>
<dbReference type="EC" id="3.4.24.-" evidence="12"/>
<keyword evidence="5 12" id="KW-0812">Transmembrane</keyword>
<feature type="transmembrane region" description="Helical" evidence="12">
    <location>
        <begin position="196"/>
        <end position="216"/>
    </location>
</feature>
<evidence type="ECO:0000256" key="7">
    <source>
        <dbReference type="ARBA" id="ARBA00022801"/>
    </source>
</evidence>
<keyword evidence="3 12" id="KW-1003">Cell membrane</keyword>
<feature type="transmembrane region" description="Helical" evidence="12">
    <location>
        <begin position="21"/>
        <end position="43"/>
    </location>
</feature>
<accession>A0A1G2QZQ5</accession>
<feature type="binding site" evidence="12">
    <location>
        <position position="153"/>
    </location>
    <ligand>
        <name>Zn(2+)</name>
        <dbReference type="ChEBI" id="CHEBI:29105"/>
        <note>catalytic</note>
    </ligand>
</feature>
<evidence type="ECO:0000256" key="12">
    <source>
        <dbReference type="HAMAP-Rule" id="MF_00188"/>
    </source>
</evidence>
<dbReference type="STRING" id="1802448.A2672_00510"/>
<dbReference type="PANTHER" id="PTHR43221">
    <property type="entry name" value="PROTEASE HTPX"/>
    <property type="match status" value="1"/>
</dbReference>
<dbReference type="GO" id="GO:0005886">
    <property type="term" value="C:plasma membrane"/>
    <property type="evidence" value="ECO:0007669"/>
    <property type="project" value="UniProtKB-SubCell"/>
</dbReference>
<feature type="transmembrane region" description="Helical" evidence="12">
    <location>
        <begin position="159"/>
        <end position="184"/>
    </location>
</feature>
<keyword evidence="9 12" id="KW-1133">Transmembrane helix</keyword>
<feature type="binding site" evidence="12">
    <location>
        <position position="225"/>
    </location>
    <ligand>
        <name>Zn(2+)</name>
        <dbReference type="ChEBI" id="CHEBI:29105"/>
        <note>catalytic</note>
    </ligand>
</feature>
<reference evidence="14 15" key="1">
    <citation type="journal article" date="2016" name="Nat. Commun.">
        <title>Thousands of microbial genomes shed light on interconnected biogeochemical processes in an aquifer system.</title>
        <authorList>
            <person name="Anantharaman K."/>
            <person name="Brown C.T."/>
            <person name="Hug L.A."/>
            <person name="Sharon I."/>
            <person name="Castelle C.J."/>
            <person name="Probst A.J."/>
            <person name="Thomas B.C."/>
            <person name="Singh A."/>
            <person name="Wilkins M.J."/>
            <person name="Karaoz U."/>
            <person name="Brodie E.L."/>
            <person name="Williams K.H."/>
            <person name="Hubbard S.S."/>
            <person name="Banfield J.F."/>
        </authorList>
    </citation>
    <scope>NUCLEOTIDE SEQUENCE [LARGE SCALE GENOMIC DNA]</scope>
</reference>
<dbReference type="HAMAP" id="MF_00188">
    <property type="entry name" value="Pept_M48_protease_HtpX"/>
    <property type="match status" value="1"/>
</dbReference>
<feature type="active site" evidence="12">
    <location>
        <position position="150"/>
    </location>
</feature>
<dbReference type="GO" id="GO:0004222">
    <property type="term" value="F:metalloendopeptidase activity"/>
    <property type="evidence" value="ECO:0007669"/>
    <property type="project" value="UniProtKB-UniRule"/>
</dbReference>
<keyword evidence="6 12" id="KW-0479">Metal-binding</keyword>
<keyword evidence="7 12" id="KW-0378">Hydrolase</keyword>
<dbReference type="PANTHER" id="PTHR43221:SF1">
    <property type="entry name" value="PROTEASE HTPX"/>
    <property type="match status" value="1"/>
</dbReference>
<dbReference type="InterPro" id="IPR001915">
    <property type="entry name" value="Peptidase_M48"/>
</dbReference>
<dbReference type="EMBL" id="MHTT01000013">
    <property type="protein sequence ID" value="OHA65502.1"/>
    <property type="molecule type" value="Genomic_DNA"/>
</dbReference>
<evidence type="ECO:0000256" key="4">
    <source>
        <dbReference type="ARBA" id="ARBA00022670"/>
    </source>
</evidence>
<dbReference type="InterPro" id="IPR022919">
    <property type="entry name" value="Pept_M48_protease_HtpX"/>
</dbReference>
<keyword evidence="11 12" id="KW-0472">Membrane</keyword>
<dbReference type="GO" id="GO:0006508">
    <property type="term" value="P:proteolysis"/>
    <property type="evidence" value="ECO:0007669"/>
    <property type="project" value="UniProtKB-KW"/>
</dbReference>
<feature type="binding site" evidence="12">
    <location>
        <position position="149"/>
    </location>
    <ligand>
        <name>Zn(2+)</name>
        <dbReference type="ChEBI" id="CHEBI:29105"/>
        <note>catalytic</note>
    </ligand>
</feature>
<evidence type="ECO:0000256" key="10">
    <source>
        <dbReference type="ARBA" id="ARBA00023049"/>
    </source>
</evidence>
<evidence type="ECO:0000256" key="9">
    <source>
        <dbReference type="ARBA" id="ARBA00022989"/>
    </source>
</evidence>
<proteinExistence type="inferred from homology"/>
<dbReference type="InterPro" id="IPR050083">
    <property type="entry name" value="HtpX_protease"/>
</dbReference>
<evidence type="ECO:0000256" key="1">
    <source>
        <dbReference type="ARBA" id="ARBA00004651"/>
    </source>
</evidence>
<evidence type="ECO:0000256" key="3">
    <source>
        <dbReference type="ARBA" id="ARBA00022475"/>
    </source>
</evidence>
<comment type="subcellular location">
    <subcellularLocation>
        <location evidence="1 12">Cell membrane</location>
        <topology evidence="1 12">Multi-pass membrane protein</topology>
    </subcellularLocation>
</comment>
<gene>
    <name evidence="12" type="primary">htpX</name>
    <name evidence="14" type="ORF">A2672_00510</name>
</gene>
<evidence type="ECO:0000313" key="15">
    <source>
        <dbReference type="Proteomes" id="UP000178065"/>
    </source>
</evidence>
<evidence type="ECO:0000259" key="13">
    <source>
        <dbReference type="Pfam" id="PF01435"/>
    </source>
</evidence>
<keyword evidence="10 12" id="KW-0482">Metalloprotease</keyword>
<protein>
    <recommendedName>
        <fullName evidence="12">Protease HtpX homolog</fullName>
        <ecNumber evidence="12">3.4.24.-</ecNumber>
    </recommendedName>
</protein>
<organism evidence="14 15">
    <name type="scientific">Candidatus Wildermuthbacteria bacterium RIFCSPHIGHO2_01_FULL_49_22b</name>
    <dbReference type="NCBI Taxonomy" id="1802448"/>
    <lineage>
        <taxon>Bacteria</taxon>
        <taxon>Candidatus Wildermuthiibacteriota</taxon>
    </lineage>
</organism>
<evidence type="ECO:0000256" key="6">
    <source>
        <dbReference type="ARBA" id="ARBA00022723"/>
    </source>
</evidence>
<keyword evidence="8 12" id="KW-0862">Zinc</keyword>
<name>A0A1G2QZQ5_9BACT</name>
<evidence type="ECO:0000256" key="11">
    <source>
        <dbReference type="ARBA" id="ARBA00023136"/>
    </source>
</evidence>
<evidence type="ECO:0000256" key="8">
    <source>
        <dbReference type="ARBA" id="ARBA00022833"/>
    </source>
</evidence>
<comment type="similarity">
    <text evidence="2 12">Belongs to the peptidase M48B family.</text>
</comment>
<dbReference type="Proteomes" id="UP000178065">
    <property type="component" value="Unassembled WGS sequence"/>
</dbReference>
<evidence type="ECO:0000256" key="5">
    <source>
        <dbReference type="ARBA" id="ARBA00022692"/>
    </source>
</evidence>
<dbReference type="Gene3D" id="3.30.2010.10">
    <property type="entry name" value="Metalloproteases ('zincins'), catalytic domain"/>
    <property type="match status" value="1"/>
</dbReference>
<evidence type="ECO:0000313" key="14">
    <source>
        <dbReference type="EMBL" id="OHA65502.1"/>
    </source>
</evidence>
<dbReference type="Pfam" id="PF01435">
    <property type="entry name" value="Peptidase_M48"/>
    <property type="match status" value="1"/>
</dbReference>